<accession>A0ABP6ZTI3</accession>
<protein>
    <recommendedName>
        <fullName evidence="11">Potassium-transporting ATPase KdpC subunit</fullName>
    </recommendedName>
    <alternativeName>
        <fullName evidence="11">ATP phosphohydrolase [potassium-transporting] C chain</fullName>
    </alternativeName>
    <alternativeName>
        <fullName evidence="11">Potassium-binding and translocating subunit C</fullName>
    </alternativeName>
    <alternativeName>
        <fullName evidence="11">Potassium-translocating ATPase C chain</fullName>
    </alternativeName>
</protein>
<sequence length="283" mass="29518">MRLPSWIGQHLAALRVLLVMTVVLGLAYPLLITAVGQLPGLKHDLLAKNGRAVGSALIGQSFTDTDGQALPQYFQSRPSAAGDGYDPLSTSASNLGPEDIVDTLSTDEETASQSLLTQVCSRSLAVGELEGVDGSRPYCTSDGVGAVLGVWRADGATGRITQVVSLNQAAPARPFVSEYEGVEVEPAEPDTEYSGYVATPIRGDAPDHPAVPADAVTASASGLDPQISVAYADLQVARVARERGMDTAAVRKLIGEYTDGRTLGFIGEPGVDVLELNLALDEA</sequence>
<keyword evidence="3 11" id="KW-0633">Potassium transport</keyword>
<evidence type="ECO:0000256" key="6">
    <source>
        <dbReference type="ARBA" id="ARBA00022840"/>
    </source>
</evidence>
<evidence type="ECO:0000256" key="1">
    <source>
        <dbReference type="ARBA" id="ARBA00022448"/>
    </source>
</evidence>
<keyword evidence="13" id="KW-1185">Reference proteome</keyword>
<evidence type="ECO:0000256" key="9">
    <source>
        <dbReference type="ARBA" id="ARBA00023065"/>
    </source>
</evidence>
<dbReference type="InterPro" id="IPR003820">
    <property type="entry name" value="KdpC"/>
</dbReference>
<dbReference type="PANTHER" id="PTHR30042">
    <property type="entry name" value="POTASSIUM-TRANSPORTING ATPASE C CHAIN"/>
    <property type="match status" value="1"/>
</dbReference>
<evidence type="ECO:0000256" key="3">
    <source>
        <dbReference type="ARBA" id="ARBA00022538"/>
    </source>
</evidence>
<organism evidence="12 13">
    <name type="scientific">Kineosporia mesophila</name>
    <dbReference type="NCBI Taxonomy" id="566012"/>
    <lineage>
        <taxon>Bacteria</taxon>
        <taxon>Bacillati</taxon>
        <taxon>Actinomycetota</taxon>
        <taxon>Actinomycetes</taxon>
        <taxon>Kineosporiales</taxon>
        <taxon>Kineosporiaceae</taxon>
        <taxon>Kineosporia</taxon>
    </lineage>
</organism>
<keyword evidence="4 11" id="KW-0812">Transmembrane</keyword>
<keyword evidence="7 11" id="KW-0630">Potassium</keyword>
<keyword evidence="6 11" id="KW-0067">ATP-binding</keyword>
<evidence type="ECO:0000313" key="12">
    <source>
        <dbReference type="EMBL" id="GAA3619383.1"/>
    </source>
</evidence>
<name>A0ABP6ZTI3_9ACTN</name>
<comment type="subcellular location">
    <subcellularLocation>
        <location evidence="11">Cell membrane</location>
        <topology evidence="11">Single-pass membrane protein</topology>
    </subcellularLocation>
</comment>
<dbReference type="EMBL" id="BAAAZO010000006">
    <property type="protein sequence ID" value="GAA3619383.1"/>
    <property type="molecule type" value="Genomic_DNA"/>
</dbReference>
<evidence type="ECO:0000256" key="8">
    <source>
        <dbReference type="ARBA" id="ARBA00022989"/>
    </source>
</evidence>
<dbReference type="RefSeq" id="WP_231480922.1">
    <property type="nucleotide sequence ID" value="NZ_BAAAZO010000006.1"/>
</dbReference>
<dbReference type="PANTHER" id="PTHR30042:SF2">
    <property type="entry name" value="POTASSIUM-TRANSPORTING ATPASE KDPC SUBUNIT"/>
    <property type="match status" value="1"/>
</dbReference>
<keyword evidence="1 11" id="KW-0813">Transport</keyword>
<feature type="transmembrane region" description="Helical" evidence="11">
    <location>
        <begin position="12"/>
        <end position="31"/>
    </location>
</feature>
<proteinExistence type="inferred from homology"/>
<evidence type="ECO:0000256" key="11">
    <source>
        <dbReference type="HAMAP-Rule" id="MF_00276"/>
    </source>
</evidence>
<dbReference type="Pfam" id="PF02669">
    <property type="entry name" value="KdpC"/>
    <property type="match status" value="2"/>
</dbReference>
<comment type="subunit">
    <text evidence="11">The system is composed of three essential subunits: KdpA, KdpB and KdpC.</text>
</comment>
<evidence type="ECO:0000256" key="2">
    <source>
        <dbReference type="ARBA" id="ARBA00022475"/>
    </source>
</evidence>
<keyword evidence="5 11" id="KW-0547">Nucleotide-binding</keyword>
<evidence type="ECO:0000256" key="10">
    <source>
        <dbReference type="ARBA" id="ARBA00023136"/>
    </source>
</evidence>
<gene>
    <name evidence="11" type="primary">kdpC</name>
    <name evidence="12" type="ORF">GCM10022223_40240</name>
</gene>
<comment type="similarity">
    <text evidence="11">Belongs to the KdpC family.</text>
</comment>
<evidence type="ECO:0000256" key="5">
    <source>
        <dbReference type="ARBA" id="ARBA00022741"/>
    </source>
</evidence>
<keyword evidence="2 11" id="KW-1003">Cell membrane</keyword>
<dbReference type="Proteomes" id="UP001501074">
    <property type="component" value="Unassembled WGS sequence"/>
</dbReference>
<evidence type="ECO:0000256" key="7">
    <source>
        <dbReference type="ARBA" id="ARBA00022958"/>
    </source>
</evidence>
<keyword evidence="8 11" id="KW-1133">Transmembrane helix</keyword>
<comment type="function">
    <text evidence="11">Part of the high-affinity ATP-driven potassium transport (or Kdp) system, which catalyzes the hydrolysis of ATP coupled with the electrogenic transport of potassium into the cytoplasm. This subunit acts as a catalytic chaperone that increases the ATP-binding affinity of the ATP-hydrolyzing subunit KdpB by the formation of a transient KdpB/KdpC/ATP ternary complex.</text>
</comment>
<keyword evidence="9 11" id="KW-0406">Ion transport</keyword>
<dbReference type="HAMAP" id="MF_00276">
    <property type="entry name" value="KdpC"/>
    <property type="match status" value="1"/>
</dbReference>
<comment type="caution">
    <text evidence="12">The sequence shown here is derived from an EMBL/GenBank/DDBJ whole genome shotgun (WGS) entry which is preliminary data.</text>
</comment>
<reference evidence="13" key="1">
    <citation type="journal article" date="2019" name="Int. J. Syst. Evol. Microbiol.">
        <title>The Global Catalogue of Microorganisms (GCM) 10K type strain sequencing project: providing services to taxonomists for standard genome sequencing and annotation.</title>
        <authorList>
            <consortium name="The Broad Institute Genomics Platform"/>
            <consortium name="The Broad Institute Genome Sequencing Center for Infectious Disease"/>
            <person name="Wu L."/>
            <person name="Ma J."/>
        </authorList>
    </citation>
    <scope>NUCLEOTIDE SEQUENCE [LARGE SCALE GENOMIC DNA]</scope>
    <source>
        <strain evidence="13">JCM 16902</strain>
    </source>
</reference>
<evidence type="ECO:0000256" key="4">
    <source>
        <dbReference type="ARBA" id="ARBA00022692"/>
    </source>
</evidence>
<evidence type="ECO:0000313" key="13">
    <source>
        <dbReference type="Proteomes" id="UP001501074"/>
    </source>
</evidence>
<keyword evidence="10 11" id="KW-0472">Membrane</keyword>